<feature type="transmembrane region" description="Helical" evidence="1">
    <location>
        <begin position="63"/>
        <end position="81"/>
    </location>
</feature>
<protein>
    <submittedName>
        <fullName evidence="2">Uncharacterized protein</fullName>
    </submittedName>
</protein>
<dbReference type="EMBL" id="CP016793">
    <property type="protein sequence ID" value="ANZ34997.1"/>
    <property type="molecule type" value="Genomic_DNA"/>
</dbReference>
<feature type="transmembrane region" description="Helical" evidence="1">
    <location>
        <begin position="40"/>
        <end position="57"/>
    </location>
</feature>
<dbReference type="KEGG" id="led:BBK82_01810"/>
<evidence type="ECO:0000256" key="1">
    <source>
        <dbReference type="SAM" id="Phobius"/>
    </source>
</evidence>
<keyword evidence="1" id="KW-0472">Membrane</keyword>
<evidence type="ECO:0000313" key="3">
    <source>
        <dbReference type="Proteomes" id="UP000093053"/>
    </source>
</evidence>
<keyword evidence="1" id="KW-1133">Transmembrane helix</keyword>
<evidence type="ECO:0000313" key="2">
    <source>
        <dbReference type="EMBL" id="ANZ34997.1"/>
    </source>
</evidence>
<sequence>MTQEPPSPRFTETQIVEWLIAECRDVSDRVTTVTTSGDRILTAGVTVMAIAVTVAIGGGKGYLLMWFPFAVSVVILHALYLKKTARSLMGYQLGLEKEIARRTGLPLIAWQSHV</sequence>
<reference evidence="2 3" key="1">
    <citation type="submission" date="2016-07" db="EMBL/GenBank/DDBJ databases">
        <title>Complete genome sequence of the Lentzea guizhouensis DHS C013.</title>
        <authorList>
            <person name="Cao C."/>
        </authorList>
    </citation>
    <scope>NUCLEOTIDE SEQUENCE [LARGE SCALE GENOMIC DNA]</scope>
    <source>
        <strain evidence="2 3">DHS C013</strain>
    </source>
</reference>
<dbReference type="AlphaFoldDB" id="A0A1B2HBA0"/>
<keyword evidence="3" id="KW-1185">Reference proteome</keyword>
<dbReference type="Proteomes" id="UP000093053">
    <property type="component" value="Chromosome"/>
</dbReference>
<accession>A0A1B2HBA0</accession>
<dbReference type="OrthoDB" id="9956598at2"/>
<gene>
    <name evidence="2" type="ORF">BBK82_01810</name>
</gene>
<dbReference type="RefSeq" id="WP_065913415.1">
    <property type="nucleotide sequence ID" value="NZ_CP016793.1"/>
</dbReference>
<keyword evidence="1" id="KW-0812">Transmembrane</keyword>
<proteinExistence type="predicted"/>
<organism evidence="2 3">
    <name type="scientific">Lentzea guizhouensis</name>
    <dbReference type="NCBI Taxonomy" id="1586287"/>
    <lineage>
        <taxon>Bacteria</taxon>
        <taxon>Bacillati</taxon>
        <taxon>Actinomycetota</taxon>
        <taxon>Actinomycetes</taxon>
        <taxon>Pseudonocardiales</taxon>
        <taxon>Pseudonocardiaceae</taxon>
        <taxon>Lentzea</taxon>
    </lineage>
</organism>
<name>A0A1B2HBA0_9PSEU</name>